<feature type="active site" evidence="5 6">
    <location>
        <position position="240"/>
    </location>
</feature>
<evidence type="ECO:0000256" key="4">
    <source>
        <dbReference type="PIRNR" id="PIRNR036492"/>
    </source>
</evidence>
<name>A0A9W4TUS0_9ASCO</name>
<keyword evidence="10" id="KW-1185">Reference proteome</keyword>
<dbReference type="PIRSF" id="PIRSF036492">
    <property type="entry name" value="ALDH"/>
    <property type="match status" value="1"/>
</dbReference>
<dbReference type="GO" id="GO:0004029">
    <property type="term" value="F:aldehyde dehydrogenase (NAD+) activity"/>
    <property type="evidence" value="ECO:0007669"/>
    <property type="project" value="TreeGrafter"/>
</dbReference>
<dbReference type="InterPro" id="IPR016160">
    <property type="entry name" value="Ald_DH_CS_CYS"/>
</dbReference>
<comment type="caution">
    <text evidence="9">The sequence shown here is derived from an EMBL/GenBank/DDBJ whole genome shotgun (WGS) entry which is preliminary data.</text>
</comment>
<feature type="domain" description="Aldehyde dehydrogenase" evidence="8">
    <location>
        <begin position="42"/>
        <end position="471"/>
    </location>
</feature>
<evidence type="ECO:0000256" key="2">
    <source>
        <dbReference type="ARBA" id="ARBA00023002"/>
    </source>
</evidence>
<keyword evidence="2 4" id="KW-0560">Oxidoreductase</keyword>
<proteinExistence type="inferred from homology"/>
<evidence type="ECO:0000256" key="3">
    <source>
        <dbReference type="ARBA" id="ARBA00023027"/>
    </source>
</evidence>
<dbReference type="InterPro" id="IPR015590">
    <property type="entry name" value="Aldehyde_DH_dom"/>
</dbReference>
<dbReference type="GO" id="GO:0005737">
    <property type="term" value="C:cytoplasm"/>
    <property type="evidence" value="ECO:0007669"/>
    <property type="project" value="TreeGrafter"/>
</dbReference>
<evidence type="ECO:0000256" key="7">
    <source>
        <dbReference type="RuleBase" id="RU003345"/>
    </source>
</evidence>
<organism evidence="9 10">
    <name type="scientific">Candida verbasci</name>
    <dbReference type="NCBI Taxonomy" id="1227364"/>
    <lineage>
        <taxon>Eukaryota</taxon>
        <taxon>Fungi</taxon>
        <taxon>Dikarya</taxon>
        <taxon>Ascomycota</taxon>
        <taxon>Saccharomycotina</taxon>
        <taxon>Pichiomycetes</taxon>
        <taxon>Debaryomycetaceae</taxon>
        <taxon>Candida/Lodderomyces clade</taxon>
        <taxon>Candida</taxon>
    </lineage>
</organism>
<dbReference type="EMBL" id="CANTUO010000002">
    <property type="protein sequence ID" value="CAI5757790.1"/>
    <property type="molecule type" value="Genomic_DNA"/>
</dbReference>
<dbReference type="Gene3D" id="3.40.605.10">
    <property type="entry name" value="Aldehyde Dehydrogenase, Chain A, domain 1"/>
    <property type="match status" value="1"/>
</dbReference>
<evidence type="ECO:0000256" key="5">
    <source>
        <dbReference type="PIRSR" id="PIRSR036492-1"/>
    </source>
</evidence>
<dbReference type="FunFam" id="3.40.309.10:FF:000025">
    <property type="entry name" value="Aldehyde dehydrogenase"/>
    <property type="match status" value="1"/>
</dbReference>
<evidence type="ECO:0000313" key="10">
    <source>
        <dbReference type="Proteomes" id="UP001152885"/>
    </source>
</evidence>
<dbReference type="Proteomes" id="UP001152885">
    <property type="component" value="Unassembled WGS sequence"/>
</dbReference>
<dbReference type="PROSITE" id="PS00687">
    <property type="entry name" value="ALDEHYDE_DEHYDR_GLU"/>
    <property type="match status" value="1"/>
</dbReference>
<dbReference type="InterPro" id="IPR012394">
    <property type="entry name" value="Aldehyde_DH_NAD(P)"/>
</dbReference>
<evidence type="ECO:0000313" key="9">
    <source>
        <dbReference type="EMBL" id="CAI5757790.1"/>
    </source>
</evidence>
<dbReference type="Gene3D" id="3.40.309.10">
    <property type="entry name" value="Aldehyde Dehydrogenase, Chain A, domain 2"/>
    <property type="match status" value="1"/>
</dbReference>
<evidence type="ECO:0000256" key="6">
    <source>
        <dbReference type="PROSITE-ProRule" id="PRU10007"/>
    </source>
</evidence>
<dbReference type="InterPro" id="IPR016162">
    <property type="entry name" value="Ald_DH_N"/>
</dbReference>
<dbReference type="InterPro" id="IPR029510">
    <property type="entry name" value="Ald_DH_CS_GLU"/>
</dbReference>
<dbReference type="FunFam" id="3.40.605.10:FF:000004">
    <property type="entry name" value="Aldehyde dehydrogenase"/>
    <property type="match status" value="1"/>
</dbReference>
<sequence length="545" mass="61204">MSPPSIISESKTLGESFAEIESNAWYTKIEDIKPSIQHLHTSFHKDQKSHDLQFRLNQLRNLYFAIKDNEDAICDALELDFGRNSSETRNLELLGGLNELVHTMASLNEWVKPEPISDLPLNLKTNPVYVERIPLGVVLIISPFNYPFFLSFSAVVGAIAGGNAVVLKQSESTPRFSRLFSEILTEALDKDIFVAINGAIPETTELLDQKFDKIMYTGNNFVGTIIAKKAAETLTPTILELGGKSPAFILDDVLDKDLETIARRIAWGRFTNAGQTCVAVDYVLVPESKHDKFIIALTKVLQDEFYPGLTKDSKDFTKIIHERAFKNLEKIINTTKGKIIYGGEGLDFNSRFIPPTVIDQVSWDDSSMKGEIFGPILPILTYDNLSKSVEEVVSLHDTPLAEYIFTSGSTNRKYNKQLDIILKGVRSGAVIINDVLLHVALINAPFGGVGQSGYGAYHGKYSFRHFTHERTTIEQKLYNEFMLKSRYPPYSGKKDDLIKTSQQNYNGQVWFNRDDDVPIGGPSYLFSGWTTFTGILNLIWKFANK</sequence>
<dbReference type="InterPro" id="IPR016161">
    <property type="entry name" value="Ald_DH/histidinol_DH"/>
</dbReference>
<dbReference type="PANTHER" id="PTHR43570:SF16">
    <property type="entry name" value="ALDEHYDE DEHYDROGENASE TYPE III, ISOFORM Q"/>
    <property type="match status" value="1"/>
</dbReference>
<feature type="active site" evidence="5">
    <location>
        <position position="277"/>
    </location>
</feature>
<evidence type="ECO:0000259" key="8">
    <source>
        <dbReference type="Pfam" id="PF00171"/>
    </source>
</evidence>
<dbReference type="PROSITE" id="PS00070">
    <property type="entry name" value="ALDEHYDE_DEHYDR_CYS"/>
    <property type="match status" value="1"/>
</dbReference>
<keyword evidence="3" id="KW-0520">NAD</keyword>
<dbReference type="SUPFAM" id="SSF53720">
    <property type="entry name" value="ALDH-like"/>
    <property type="match status" value="1"/>
</dbReference>
<dbReference type="OrthoDB" id="440325at2759"/>
<protein>
    <recommendedName>
        <fullName evidence="4">Aldehyde dehydrogenase</fullName>
    </recommendedName>
</protein>
<comment type="similarity">
    <text evidence="1 4 7">Belongs to the aldehyde dehydrogenase family.</text>
</comment>
<dbReference type="GO" id="GO:0006081">
    <property type="term" value="P:aldehyde metabolic process"/>
    <property type="evidence" value="ECO:0007669"/>
    <property type="project" value="InterPro"/>
</dbReference>
<evidence type="ECO:0000256" key="1">
    <source>
        <dbReference type="ARBA" id="ARBA00009986"/>
    </source>
</evidence>
<dbReference type="AlphaFoldDB" id="A0A9W4TUS0"/>
<reference evidence="9" key="1">
    <citation type="submission" date="2022-12" db="EMBL/GenBank/DDBJ databases">
        <authorList>
            <person name="Brejova B."/>
        </authorList>
    </citation>
    <scope>NUCLEOTIDE SEQUENCE</scope>
</reference>
<gene>
    <name evidence="9" type="ORF">CANVERA_P2302</name>
</gene>
<dbReference type="PANTHER" id="PTHR43570">
    <property type="entry name" value="ALDEHYDE DEHYDROGENASE"/>
    <property type="match status" value="1"/>
</dbReference>
<dbReference type="Pfam" id="PF00171">
    <property type="entry name" value="Aldedh"/>
    <property type="match status" value="1"/>
</dbReference>
<accession>A0A9W4TUS0</accession>
<dbReference type="InterPro" id="IPR016163">
    <property type="entry name" value="Ald_DH_C"/>
</dbReference>
<dbReference type="CDD" id="cd07135">
    <property type="entry name" value="ALDH_F14-YMR110C"/>
    <property type="match status" value="1"/>
</dbReference>